<dbReference type="InterPro" id="IPR059238">
    <property type="entry name" value="UBX1_UBXN9"/>
</dbReference>
<keyword evidence="4" id="KW-1185">Reference proteome</keyword>
<dbReference type="Proteomes" id="UP001210925">
    <property type="component" value="Unassembled WGS sequence"/>
</dbReference>
<dbReference type="PROSITE" id="PS50033">
    <property type="entry name" value="UBX"/>
    <property type="match status" value="1"/>
</dbReference>
<evidence type="ECO:0000259" key="2">
    <source>
        <dbReference type="PROSITE" id="PS50033"/>
    </source>
</evidence>
<protein>
    <submittedName>
        <fullName evidence="3">Tether containing UBX domain for GLUT4</fullName>
    </submittedName>
</protein>
<organism evidence="3 4">
    <name type="scientific">Boothiomyces macroporosus</name>
    <dbReference type="NCBI Taxonomy" id="261099"/>
    <lineage>
        <taxon>Eukaryota</taxon>
        <taxon>Fungi</taxon>
        <taxon>Fungi incertae sedis</taxon>
        <taxon>Chytridiomycota</taxon>
        <taxon>Chytridiomycota incertae sedis</taxon>
        <taxon>Chytridiomycetes</taxon>
        <taxon>Rhizophydiales</taxon>
        <taxon>Terramycetaceae</taxon>
        <taxon>Boothiomyces</taxon>
    </lineage>
</organism>
<dbReference type="GO" id="GO:0005634">
    <property type="term" value="C:nucleus"/>
    <property type="evidence" value="ECO:0007669"/>
    <property type="project" value="TreeGrafter"/>
</dbReference>
<comment type="caution">
    <text evidence="3">The sequence shown here is derived from an EMBL/GenBank/DDBJ whole genome shotgun (WGS) entry which is preliminary data.</text>
</comment>
<dbReference type="GO" id="GO:0005737">
    <property type="term" value="C:cytoplasm"/>
    <property type="evidence" value="ECO:0007669"/>
    <property type="project" value="TreeGrafter"/>
</dbReference>
<accession>A0AAD5YAR8</accession>
<reference evidence="3" key="1">
    <citation type="submission" date="2020-05" db="EMBL/GenBank/DDBJ databases">
        <title>Phylogenomic resolution of chytrid fungi.</title>
        <authorList>
            <person name="Stajich J.E."/>
            <person name="Amses K."/>
            <person name="Simmons R."/>
            <person name="Seto K."/>
            <person name="Myers J."/>
            <person name="Bonds A."/>
            <person name="Quandt C.A."/>
            <person name="Barry K."/>
            <person name="Liu P."/>
            <person name="Grigoriev I."/>
            <person name="Longcore J.E."/>
            <person name="James T.Y."/>
        </authorList>
    </citation>
    <scope>NUCLEOTIDE SEQUENCE</scope>
    <source>
        <strain evidence="3">PLAUS21</strain>
    </source>
</reference>
<dbReference type="Pfam" id="PF00789">
    <property type="entry name" value="UBX"/>
    <property type="match status" value="1"/>
</dbReference>
<dbReference type="EMBL" id="JADGKB010000006">
    <property type="protein sequence ID" value="KAJ3261401.1"/>
    <property type="molecule type" value="Genomic_DNA"/>
</dbReference>
<dbReference type="InterPro" id="IPR021569">
    <property type="entry name" value="TUG-UBL1"/>
</dbReference>
<gene>
    <name evidence="3" type="primary">ASPSCR1</name>
    <name evidence="3" type="ORF">HK103_006009</name>
</gene>
<evidence type="ECO:0000313" key="3">
    <source>
        <dbReference type="EMBL" id="KAJ3261401.1"/>
    </source>
</evidence>
<dbReference type="Pfam" id="PF11470">
    <property type="entry name" value="TUG-UBL1"/>
    <property type="match status" value="1"/>
</dbReference>
<dbReference type="CDD" id="cd17075">
    <property type="entry name" value="UBX1_UBXN9"/>
    <property type="match status" value="1"/>
</dbReference>
<dbReference type="SUPFAM" id="SSF54236">
    <property type="entry name" value="Ubiquitin-like"/>
    <property type="match status" value="2"/>
</dbReference>
<dbReference type="PANTHER" id="PTHR46467:SF1">
    <property type="entry name" value="TETHER CONTAINING UBX DOMAIN FOR GLUT4"/>
    <property type="match status" value="1"/>
</dbReference>
<proteinExistence type="predicted"/>
<feature type="compositionally biased region" description="Basic residues" evidence="1">
    <location>
        <begin position="436"/>
        <end position="445"/>
    </location>
</feature>
<feature type="domain" description="UBX" evidence="2">
    <location>
        <begin position="309"/>
        <end position="383"/>
    </location>
</feature>
<dbReference type="InterPro" id="IPR001012">
    <property type="entry name" value="UBX_dom"/>
</dbReference>
<dbReference type="InterPro" id="IPR029071">
    <property type="entry name" value="Ubiquitin-like_domsf"/>
</dbReference>
<dbReference type="AlphaFoldDB" id="A0AAD5YAR8"/>
<feature type="region of interest" description="Disordered" evidence="1">
    <location>
        <begin position="408"/>
        <end position="445"/>
    </location>
</feature>
<evidence type="ECO:0000256" key="1">
    <source>
        <dbReference type="SAM" id="MobiDB-lite"/>
    </source>
</evidence>
<sequence>MQSVTVEFESFPIKRFVTKASPATTLQSIIDQACEKFDIKSSQGYVLYHKKDLLPNSTSIRFANLPPGAKLNLKFIGVGKSTLVQVALQTEEHGRLVATFPSNIRLWGILVYFEQKNGINLTRQSKGNYLMPVIVFMNKEYSSITLLREKSLRDLGLESGSGSLRLFLHAALNPIEFYLQEIEEATKESIDDISDVVSTPSATPKPIHTPAPTPAQVPITNEQKPTETPTVPNAQDQKIELVGNNIKLYRPPPDSMSAHKIELPPSFFEITSAELRMAFESQKSQAAYHENRPLMTQKMREREEKLKQEKYPKTMIRIRMPDRSIFEATFLSTQKVSELFDIVKSKLDKVGNFRLFITPPVQNLDPNQTFFKHGLSPASLVHFQSDSGEPWFAPEFLAEIQDYPVTATNQTSMEVEEEEQRSSQVRQQQQPEKKDKKFPKWFKPF</sequence>
<dbReference type="GO" id="GO:0012506">
    <property type="term" value="C:vesicle membrane"/>
    <property type="evidence" value="ECO:0007669"/>
    <property type="project" value="TreeGrafter"/>
</dbReference>
<dbReference type="Gene3D" id="3.10.20.90">
    <property type="entry name" value="Phosphatidylinositol 3-kinase Catalytic Subunit, Chain A, domain 1"/>
    <property type="match status" value="2"/>
</dbReference>
<dbReference type="SMART" id="SM00166">
    <property type="entry name" value="UBX"/>
    <property type="match status" value="1"/>
</dbReference>
<evidence type="ECO:0000313" key="4">
    <source>
        <dbReference type="Proteomes" id="UP001210925"/>
    </source>
</evidence>
<dbReference type="PANTHER" id="PTHR46467">
    <property type="entry name" value="TETHER CONTAINING UBX DOMAIN FOR GLUT4"/>
    <property type="match status" value="1"/>
</dbReference>
<name>A0AAD5YAR8_9FUNG</name>
<dbReference type="GO" id="GO:0006886">
    <property type="term" value="P:intracellular protein transport"/>
    <property type="evidence" value="ECO:0007669"/>
    <property type="project" value="TreeGrafter"/>
</dbReference>